<dbReference type="EMBL" id="CP029187">
    <property type="protein sequence ID" value="AWI26047.1"/>
    <property type="molecule type" value="Genomic_DNA"/>
</dbReference>
<organism evidence="1 2">
    <name type="scientific">Flavobacterium pallidum</name>
    <dbReference type="NCBI Taxonomy" id="2172098"/>
    <lineage>
        <taxon>Bacteria</taxon>
        <taxon>Pseudomonadati</taxon>
        <taxon>Bacteroidota</taxon>
        <taxon>Flavobacteriia</taxon>
        <taxon>Flavobacteriales</taxon>
        <taxon>Flavobacteriaceae</taxon>
        <taxon>Flavobacterium</taxon>
    </lineage>
</organism>
<dbReference type="InterPro" id="IPR011990">
    <property type="entry name" value="TPR-like_helical_dom_sf"/>
</dbReference>
<keyword evidence="2" id="KW-1185">Reference proteome</keyword>
<sequence>MTKFFTIITLFVTSLFFGQGKYEEGMGKAFQLWGEGKNTEASAMFERIASAEKDNWLPNYYVALVNVTAAFTTQDKEKLSALLDKAQDAIDAELAKAPENPELLVVQAMIYTAWIVYDPMTNGQKYGAKAMQVYEQAIKIAPENPRVVFCKAEFEIGGAKFWGTDTKPMCAEVDRAIGLFATFKPENKFSPSWGLDRALQTQEACKK</sequence>
<protein>
    <recommendedName>
        <fullName evidence="3">Tetratricopeptide repeat protein</fullName>
    </recommendedName>
</protein>
<gene>
    <name evidence="1" type="ORF">HYN49_09140</name>
</gene>
<evidence type="ECO:0000313" key="1">
    <source>
        <dbReference type="EMBL" id="AWI26047.1"/>
    </source>
</evidence>
<reference evidence="1 2" key="1">
    <citation type="submission" date="2018-05" db="EMBL/GenBank/DDBJ databases">
        <title>Genome sequencing of Flavobacterium sp. HYN0049.</title>
        <authorList>
            <person name="Yi H."/>
            <person name="Baek C."/>
        </authorList>
    </citation>
    <scope>NUCLEOTIDE SEQUENCE [LARGE SCALE GENOMIC DNA]</scope>
    <source>
        <strain evidence="1 2">HYN0049</strain>
    </source>
</reference>
<accession>A0A2S1SI74</accession>
<dbReference type="OrthoDB" id="1150971at2"/>
<dbReference type="Gene3D" id="1.25.40.10">
    <property type="entry name" value="Tetratricopeptide repeat domain"/>
    <property type="match status" value="1"/>
</dbReference>
<dbReference type="AlphaFoldDB" id="A0A2S1SI74"/>
<evidence type="ECO:0008006" key="3">
    <source>
        <dbReference type="Google" id="ProtNLM"/>
    </source>
</evidence>
<proteinExistence type="predicted"/>
<dbReference type="RefSeq" id="WP_108903826.1">
    <property type="nucleotide sequence ID" value="NZ_CP029187.1"/>
</dbReference>
<dbReference type="Proteomes" id="UP000244937">
    <property type="component" value="Chromosome"/>
</dbReference>
<name>A0A2S1SI74_9FLAO</name>
<dbReference type="KEGG" id="fpal:HYN49_09140"/>
<dbReference type="SUPFAM" id="SSF48452">
    <property type="entry name" value="TPR-like"/>
    <property type="match status" value="1"/>
</dbReference>
<evidence type="ECO:0000313" key="2">
    <source>
        <dbReference type="Proteomes" id="UP000244937"/>
    </source>
</evidence>